<dbReference type="Proteomes" id="UP000471120">
    <property type="component" value="Unassembled WGS sequence"/>
</dbReference>
<comment type="cofactor">
    <cofactor evidence="1">
        <name>Mg(2+)</name>
        <dbReference type="ChEBI" id="CHEBI:18420"/>
    </cofactor>
</comment>
<evidence type="ECO:0000256" key="1">
    <source>
        <dbReference type="ARBA" id="ARBA00001946"/>
    </source>
</evidence>
<proteinExistence type="inferred from homology"/>
<dbReference type="RefSeq" id="WP_010839178.1">
    <property type="nucleotide sequence ID" value="NZ_QRCM01000001.1"/>
</dbReference>
<organism evidence="4 5">
    <name type="scientific">Rhodococcus rhodnii</name>
    <dbReference type="NCBI Taxonomy" id="38312"/>
    <lineage>
        <taxon>Bacteria</taxon>
        <taxon>Bacillati</taxon>
        <taxon>Actinomycetota</taxon>
        <taxon>Actinomycetes</taxon>
        <taxon>Mycobacteriales</taxon>
        <taxon>Nocardiaceae</taxon>
        <taxon>Rhodococcus</taxon>
    </lineage>
</organism>
<accession>A0A6P2CF73</accession>
<dbReference type="GO" id="GO:0005886">
    <property type="term" value="C:plasma membrane"/>
    <property type="evidence" value="ECO:0007669"/>
    <property type="project" value="TreeGrafter"/>
</dbReference>
<dbReference type="InterPro" id="IPR017438">
    <property type="entry name" value="ATP-NAD_kinase_N"/>
</dbReference>
<dbReference type="Gene3D" id="2.60.200.40">
    <property type="match status" value="1"/>
</dbReference>
<reference evidence="4 5" key="1">
    <citation type="submission" date="2018-07" db="EMBL/GenBank/DDBJ databases">
        <title>Genome sequence of Rhodococcus rhodnii ATCC 35071 from Rhodnius prolixus.</title>
        <authorList>
            <person name="Patel V."/>
            <person name="Vogel K.J."/>
        </authorList>
    </citation>
    <scope>NUCLEOTIDE SEQUENCE [LARGE SCALE GENOMIC DNA]</scope>
    <source>
        <strain evidence="4 5">ATCC 35071</strain>
    </source>
</reference>
<dbReference type="InterPro" id="IPR001206">
    <property type="entry name" value="Diacylglycerol_kinase_cat_dom"/>
</dbReference>
<dbReference type="PROSITE" id="PS50146">
    <property type="entry name" value="DAGK"/>
    <property type="match status" value="1"/>
</dbReference>
<gene>
    <name evidence="4" type="ORF">DW322_10675</name>
</gene>
<dbReference type="Pfam" id="PF00781">
    <property type="entry name" value="DAGK_cat"/>
    <property type="match status" value="1"/>
</dbReference>
<evidence type="ECO:0000259" key="3">
    <source>
        <dbReference type="PROSITE" id="PS50146"/>
    </source>
</evidence>
<evidence type="ECO:0000313" key="4">
    <source>
        <dbReference type="EMBL" id="TXG90600.1"/>
    </source>
</evidence>
<dbReference type="InterPro" id="IPR016064">
    <property type="entry name" value="NAD/diacylglycerol_kinase_sf"/>
</dbReference>
<dbReference type="GO" id="GO:0004143">
    <property type="term" value="F:ATP-dependent diacylglycerol kinase activity"/>
    <property type="evidence" value="ECO:0007669"/>
    <property type="project" value="TreeGrafter"/>
</dbReference>
<feature type="domain" description="DAGKc" evidence="3">
    <location>
        <begin position="1"/>
        <end position="137"/>
    </location>
</feature>
<evidence type="ECO:0000313" key="5">
    <source>
        <dbReference type="Proteomes" id="UP000471120"/>
    </source>
</evidence>
<dbReference type="Gene3D" id="3.40.50.10330">
    <property type="entry name" value="Probable inorganic polyphosphate/atp-NAD kinase, domain 1"/>
    <property type="match status" value="1"/>
</dbReference>
<evidence type="ECO:0000256" key="2">
    <source>
        <dbReference type="ARBA" id="ARBA00005983"/>
    </source>
</evidence>
<keyword evidence="4" id="KW-0418">Kinase</keyword>
<dbReference type="EMBL" id="QRCM01000001">
    <property type="protein sequence ID" value="TXG90600.1"/>
    <property type="molecule type" value="Genomic_DNA"/>
</dbReference>
<dbReference type="SUPFAM" id="SSF111331">
    <property type="entry name" value="NAD kinase/diacylglycerol kinase-like"/>
    <property type="match status" value="1"/>
</dbReference>
<dbReference type="AlphaFoldDB" id="A0A6P2CF73"/>
<sequence length="312" mass="33103">MRALLIVNPNATSTSPAGRDLLAHALASTLTLSVAHTTHRGHAAELAHHAGTDGTDLIIVHGGDGTVNEVVNGLLGPPSDAPLPHVPFAVVPGGSANVFARALGVAADPLVATNQLIDLLATRQRRRIGLGSCGDRWFTFNAGLGLDAAVCKRVEDHRERGVAATSGQYVRSAIRTFFTEKRSPARLTVALPGAEPIDGVHYSFVSNTSPWTYLDERPVHTNPGTSFDTGLGIFAMRTMGVIKSLRTARNMLAEGGDPTSPDLVRADDVDWIRITASEPMPLQLDGDYLGERDDVEFRSVPDALDVIAPAAE</sequence>
<dbReference type="SMART" id="SM00046">
    <property type="entry name" value="DAGKc"/>
    <property type="match status" value="1"/>
</dbReference>
<dbReference type="InterPro" id="IPR050187">
    <property type="entry name" value="Lipid_Phosphate_FormReg"/>
</dbReference>
<comment type="caution">
    <text evidence="4">The sequence shown here is derived from an EMBL/GenBank/DDBJ whole genome shotgun (WGS) entry which is preliminary data.</text>
</comment>
<comment type="similarity">
    <text evidence="2">Belongs to the diacylglycerol/lipid kinase family.</text>
</comment>
<name>A0A6P2CF73_9NOCA</name>
<dbReference type="PANTHER" id="PTHR12358:SF106">
    <property type="entry name" value="LIPID KINASE YEGS"/>
    <property type="match status" value="1"/>
</dbReference>
<protein>
    <submittedName>
        <fullName evidence="4">Diacylglycerol kinase family lipid kinase</fullName>
    </submittedName>
</protein>
<keyword evidence="4" id="KW-0808">Transferase</keyword>
<dbReference type="PANTHER" id="PTHR12358">
    <property type="entry name" value="SPHINGOSINE KINASE"/>
    <property type="match status" value="1"/>
</dbReference>